<gene>
    <name evidence="3" type="ORF">SAMN04489737_0426</name>
</gene>
<name>A0A1H2LBV2_9ACTO</name>
<keyword evidence="1" id="KW-0472">Membrane</keyword>
<evidence type="ECO:0000313" key="3">
    <source>
        <dbReference type="EMBL" id="SDU78322.1"/>
    </source>
</evidence>
<keyword evidence="1" id="KW-0812">Transmembrane</keyword>
<dbReference type="Gene3D" id="3.40.50.410">
    <property type="entry name" value="von Willebrand factor, type A domain"/>
    <property type="match status" value="1"/>
</dbReference>
<dbReference type="SUPFAM" id="SSF49478">
    <property type="entry name" value="Cna protein B-type domain"/>
    <property type="match status" value="1"/>
</dbReference>
<proteinExistence type="predicted"/>
<evidence type="ECO:0000259" key="2">
    <source>
        <dbReference type="PROSITE" id="PS50234"/>
    </source>
</evidence>
<dbReference type="Pfam" id="PF17802">
    <property type="entry name" value="SpaA"/>
    <property type="match status" value="1"/>
</dbReference>
<protein>
    <submittedName>
        <fullName evidence="3">LPXTG-motif cell wall anchor domain-containing protein</fullName>
    </submittedName>
</protein>
<keyword evidence="1" id="KW-1133">Transmembrane helix</keyword>
<dbReference type="Gene3D" id="2.60.40.10">
    <property type="entry name" value="Immunoglobulins"/>
    <property type="match status" value="1"/>
</dbReference>
<reference evidence="4" key="1">
    <citation type="submission" date="2016-10" db="EMBL/GenBank/DDBJ databases">
        <authorList>
            <person name="Varghese N."/>
            <person name="Submissions S."/>
        </authorList>
    </citation>
    <scope>NUCLEOTIDE SEQUENCE [LARGE SCALE GENOMIC DNA]</scope>
    <source>
        <strain evidence="4">DSM 10002</strain>
    </source>
</reference>
<keyword evidence="4" id="KW-1185">Reference proteome</keyword>
<organism evidence="3 4">
    <name type="scientific">Arcanobacterium phocae</name>
    <dbReference type="NCBI Taxonomy" id="131112"/>
    <lineage>
        <taxon>Bacteria</taxon>
        <taxon>Bacillati</taxon>
        <taxon>Actinomycetota</taxon>
        <taxon>Actinomycetes</taxon>
        <taxon>Actinomycetales</taxon>
        <taxon>Actinomycetaceae</taxon>
        <taxon>Arcanobacterium</taxon>
    </lineage>
</organism>
<evidence type="ECO:0000313" key="4">
    <source>
        <dbReference type="Proteomes" id="UP000214355"/>
    </source>
</evidence>
<feature type="transmembrane region" description="Helical" evidence="1">
    <location>
        <begin position="768"/>
        <end position="785"/>
    </location>
</feature>
<feature type="domain" description="VWFA" evidence="2">
    <location>
        <begin position="66"/>
        <end position="296"/>
    </location>
</feature>
<dbReference type="Pfam" id="PF13519">
    <property type="entry name" value="VWA_2"/>
    <property type="match status" value="1"/>
</dbReference>
<dbReference type="PANTHER" id="PTHR10579:SF43">
    <property type="entry name" value="ZINC FINGER (C3HC4-TYPE RING FINGER) FAMILY PROTEIN"/>
    <property type="match status" value="1"/>
</dbReference>
<dbReference type="InterPro" id="IPR051266">
    <property type="entry name" value="CLCR"/>
</dbReference>
<dbReference type="SUPFAM" id="SSF53300">
    <property type="entry name" value="vWA-like"/>
    <property type="match status" value="1"/>
</dbReference>
<dbReference type="InterPro" id="IPR002035">
    <property type="entry name" value="VWF_A"/>
</dbReference>
<dbReference type="Proteomes" id="UP000214355">
    <property type="component" value="Chromosome I"/>
</dbReference>
<sequence length="792" mass="88337">MIVGNFEWSYAALSDPRSAGEDQCRGSSKMPGEVKLCKTARPVAGLVNTWDITLRVESQEVKQTSDVVLVIDHSGSMSREARMEAAKKSAKTFVEKLLDGNNNGLTRVGLVSFGTVATQDLQLGTNREALDRAIDAITIRGGTFTQDGIRKARLMLENSTADHKHIVLLSDGQPTFGYTISHSLDYDKLITQQSIYDYFLETNTNLELEDFGKYRAGDGRTLRYYSYYYRDGFPIVLNHGNSAIAEARFAKESSHMWSVALQAGQTGQDILKAIATDRDSYTEADPKGLEKVFTNIAGSIVSPINNAKVVDPMGEGFRVVGNPHPKQGTASYDEKSATLSWDVESLNQVEIRDGNRIKFEEMTYRVEIDDKLREVPGADGQVANEKHLYPTNKEAQLTYVDYLGKQKAEAFPKPEVNPVLISVEKRVLDINGTAKNSAQIFDIELTNDRKDQPKAKCIEEQECSEVIVYKIAPKDSESAKKTRQTHLRYTGEYKVTEKFPGEIAPEDYEVSYEVTRSGASMQKNTFVVKDETDSDVNIVVTNREKPIELVAIKEWVGLTAPHEVTLIPQRSIDGQTWEDVSSLSKKTADGTATWEKLDRFDTNGKRYQYRVKELTELPNVSSEVVCQPTDEQSRGSVKCTVTNTAKPGSILWSKVDADDTDKYLEGSVWTLTAENQEPKTVEDCVAESVESCSGLDKNPEAGKFEVLNLAWGKWSIQEQKAPFGYLIDEEQRTAEINGEKLEVDLGKIENHRIEPPTLPLTGGIGRDHFYIAGSFLLLVAAGLIWRNRRHAN</sequence>
<evidence type="ECO:0000256" key="1">
    <source>
        <dbReference type="SAM" id="Phobius"/>
    </source>
</evidence>
<dbReference type="GO" id="GO:0005975">
    <property type="term" value="P:carbohydrate metabolic process"/>
    <property type="evidence" value="ECO:0007669"/>
    <property type="project" value="UniProtKB-ARBA"/>
</dbReference>
<dbReference type="STRING" id="131112.SAMN04489737_0426"/>
<dbReference type="Pfam" id="PF21426">
    <property type="entry name" value="GBS104-like_Ig"/>
    <property type="match status" value="1"/>
</dbReference>
<dbReference type="PROSITE" id="PS50234">
    <property type="entry name" value="VWFA"/>
    <property type="match status" value="1"/>
</dbReference>
<dbReference type="InterPro" id="IPR036465">
    <property type="entry name" value="vWFA_dom_sf"/>
</dbReference>
<dbReference type="PANTHER" id="PTHR10579">
    <property type="entry name" value="CALCIUM-ACTIVATED CHLORIDE CHANNEL REGULATOR"/>
    <property type="match status" value="1"/>
</dbReference>
<dbReference type="NCBIfam" id="TIGR01167">
    <property type="entry name" value="LPXTG_anchor"/>
    <property type="match status" value="1"/>
</dbReference>
<accession>A0A1H2LBV2</accession>
<dbReference type="InterPro" id="IPR013783">
    <property type="entry name" value="Ig-like_fold"/>
</dbReference>
<dbReference type="EMBL" id="LT629804">
    <property type="protein sequence ID" value="SDU78322.1"/>
    <property type="molecule type" value="Genomic_DNA"/>
</dbReference>
<dbReference type="SMART" id="SM00327">
    <property type="entry name" value="VWA"/>
    <property type="match status" value="1"/>
</dbReference>
<dbReference type="CDD" id="cd00198">
    <property type="entry name" value="vWFA"/>
    <property type="match status" value="1"/>
</dbReference>
<dbReference type="InterPro" id="IPR049319">
    <property type="entry name" value="GBS104-like_Ig"/>
</dbReference>
<dbReference type="InterPro" id="IPR041033">
    <property type="entry name" value="SpaA_PFL_dom_1"/>
</dbReference>
<dbReference type="AlphaFoldDB" id="A0A1H2LBV2"/>